<name>A0A8S5MK75_9CAUD</name>
<organism evidence="1">
    <name type="scientific">CrAss-like virus sp. ctcfK29</name>
    <dbReference type="NCBI Taxonomy" id="2826827"/>
    <lineage>
        <taxon>Viruses</taxon>
        <taxon>Duplodnaviria</taxon>
        <taxon>Heunggongvirae</taxon>
        <taxon>Uroviricota</taxon>
        <taxon>Caudoviricetes</taxon>
        <taxon>Crassvirales</taxon>
    </lineage>
</organism>
<evidence type="ECO:0000313" key="1">
    <source>
        <dbReference type="EMBL" id="DAD82315.1"/>
    </source>
</evidence>
<accession>A0A8S5MK75</accession>
<dbReference type="EMBL" id="BK014916">
    <property type="protein sequence ID" value="DAD82315.1"/>
    <property type="molecule type" value="Genomic_DNA"/>
</dbReference>
<protein>
    <submittedName>
        <fullName evidence="1">Uncharacterized protein</fullName>
    </submittedName>
</protein>
<reference evidence="1" key="1">
    <citation type="journal article" date="2021" name="Proc. Natl. Acad. Sci. U.S.A.">
        <title>A Catalog of Tens of Thousands of Viruses from Human Metagenomes Reveals Hidden Associations with Chronic Diseases.</title>
        <authorList>
            <person name="Tisza M.J."/>
            <person name="Buck C.B."/>
        </authorList>
    </citation>
    <scope>NUCLEOTIDE SEQUENCE</scope>
    <source>
        <strain evidence="1">CtcfK29</strain>
    </source>
</reference>
<sequence length="120" mass="13198">MTKNSITLSPKHGVNPSVLRCICCGKDYGVTILGKLKGDKEAPREIYQGLCNDCEGVIKQGGAMIIEVVDGETGNNPCRTGRLVGVSKDFKERNHLENSIMYMPRSIFSKVFGEVDFSKQ</sequence>
<proteinExistence type="predicted"/>